<accession>A0ABQ4ARK9</accession>
<keyword evidence="3" id="KW-1185">Reference proteome</keyword>
<name>A0ABQ4ARK9_9ACTN</name>
<comment type="caution">
    <text evidence="2">The sequence shown here is derived from an EMBL/GenBank/DDBJ whole genome shotgun (WGS) entry which is preliminary data.</text>
</comment>
<reference evidence="2 3" key="1">
    <citation type="submission" date="2021-01" db="EMBL/GenBank/DDBJ databases">
        <title>Whole genome shotgun sequence of Actinoplanes lobatus NBRC 12513.</title>
        <authorList>
            <person name="Komaki H."/>
            <person name="Tamura T."/>
        </authorList>
    </citation>
    <scope>NUCLEOTIDE SEQUENCE [LARGE SCALE GENOMIC DNA]</scope>
    <source>
        <strain evidence="2 3">NBRC 12513</strain>
    </source>
</reference>
<sequence length="134" mass="14385">MLSPGAAHPPENPIFGTGYAAPDHKLPVPPAPRERLPGPARAAPLRAQIGGPADCQRRIDRIETALTTSRERTVPEAVERLLSVCTPTPRHRNRPFPWTARVPLELKHGTNGSGRGGACAVGGETEVSERSCCW</sequence>
<evidence type="ECO:0000256" key="1">
    <source>
        <dbReference type="SAM" id="MobiDB-lite"/>
    </source>
</evidence>
<feature type="region of interest" description="Disordered" evidence="1">
    <location>
        <begin position="1"/>
        <end position="38"/>
    </location>
</feature>
<dbReference type="EMBL" id="BOMP01000111">
    <property type="protein sequence ID" value="GIE43629.1"/>
    <property type="molecule type" value="Genomic_DNA"/>
</dbReference>
<evidence type="ECO:0000313" key="3">
    <source>
        <dbReference type="Proteomes" id="UP000631312"/>
    </source>
</evidence>
<organism evidence="2 3">
    <name type="scientific">Actinoplanes lobatus</name>
    <dbReference type="NCBI Taxonomy" id="113568"/>
    <lineage>
        <taxon>Bacteria</taxon>
        <taxon>Bacillati</taxon>
        <taxon>Actinomycetota</taxon>
        <taxon>Actinomycetes</taxon>
        <taxon>Micromonosporales</taxon>
        <taxon>Micromonosporaceae</taxon>
        <taxon>Actinoplanes</taxon>
    </lineage>
</organism>
<proteinExistence type="predicted"/>
<gene>
    <name evidence="2" type="ORF">Alo02nite_65270</name>
</gene>
<evidence type="ECO:0000313" key="2">
    <source>
        <dbReference type="EMBL" id="GIE43629.1"/>
    </source>
</evidence>
<dbReference type="Proteomes" id="UP000631312">
    <property type="component" value="Unassembled WGS sequence"/>
</dbReference>
<feature type="compositionally biased region" description="Basic and acidic residues" evidence="1">
    <location>
        <begin position="22"/>
        <end position="36"/>
    </location>
</feature>
<protein>
    <submittedName>
        <fullName evidence="2">Uncharacterized protein</fullName>
    </submittedName>
</protein>